<dbReference type="InterPro" id="IPR048683">
    <property type="entry name" value="Sf6_terminase"/>
</dbReference>
<dbReference type="EMBL" id="LAZR01030844">
    <property type="protein sequence ID" value="KKL55429.1"/>
    <property type="molecule type" value="Genomic_DNA"/>
</dbReference>
<dbReference type="Gene3D" id="1.10.10.60">
    <property type="entry name" value="Homeodomain-like"/>
    <property type="match status" value="1"/>
</dbReference>
<evidence type="ECO:0000313" key="1">
    <source>
        <dbReference type="EMBL" id="KKL55429.1"/>
    </source>
</evidence>
<accession>A0A0F9D1N1</accession>
<reference evidence="1" key="1">
    <citation type="journal article" date="2015" name="Nature">
        <title>Complex archaea that bridge the gap between prokaryotes and eukaryotes.</title>
        <authorList>
            <person name="Spang A."/>
            <person name="Saw J.H."/>
            <person name="Jorgensen S.L."/>
            <person name="Zaremba-Niedzwiedzka K."/>
            <person name="Martijn J."/>
            <person name="Lind A.E."/>
            <person name="van Eijk R."/>
            <person name="Schleper C."/>
            <person name="Guy L."/>
            <person name="Ettema T.J."/>
        </authorList>
    </citation>
    <scope>NUCLEOTIDE SEQUENCE</scope>
</reference>
<protein>
    <submittedName>
        <fullName evidence="1">Uncharacterized protein</fullName>
    </submittedName>
</protein>
<dbReference type="AlphaFoldDB" id="A0A0F9D1N1"/>
<sequence>QILEIADKQDKDVVISKEGIEVVNYNLVNRNRLQIDSRKWVLSKMNPKKYGEKLDVTSDGEAIGIDVKFIKRGEAGKAGS</sequence>
<dbReference type="Pfam" id="PF20901">
    <property type="entry name" value="Sf6_terminase"/>
    <property type="match status" value="1"/>
</dbReference>
<comment type="caution">
    <text evidence="1">The sequence shown here is derived from an EMBL/GenBank/DDBJ whole genome shotgun (WGS) entry which is preliminary data.</text>
</comment>
<proteinExistence type="predicted"/>
<name>A0A0F9D1N1_9ZZZZ</name>
<feature type="non-terminal residue" evidence="1">
    <location>
        <position position="1"/>
    </location>
</feature>
<gene>
    <name evidence="1" type="ORF">LCGC14_2255530</name>
</gene>
<organism evidence="1">
    <name type="scientific">marine sediment metagenome</name>
    <dbReference type="NCBI Taxonomy" id="412755"/>
    <lineage>
        <taxon>unclassified sequences</taxon>
        <taxon>metagenomes</taxon>
        <taxon>ecological metagenomes</taxon>
    </lineage>
</organism>